<protein>
    <recommendedName>
        <fullName evidence="5">Phosphonomutase</fullName>
    </recommendedName>
</protein>
<evidence type="ECO:0000313" key="3">
    <source>
        <dbReference type="Proteomes" id="UP000065511"/>
    </source>
</evidence>
<sequence>MNETKTAYFRKAHRKDKPLILLNIWDVASAEELTRKKINLIPTGSYAMSDYYGYQDGENMPFDELLDYIKQMDAKTNYITADIESGYAANTADLAKNIEALIDSGVIGINIEDRQPNTETLYSIEEQNERLLCIKQTCNTMKKDLFINIRTDTYFVGDVTANNQDEQVLNQTIARIKAYEKTGIDGIFIPGLKNQEHLQQIAAQTNLPINIMLDIQKDSISDYLHTGISRISFGPSTYMLYNESENNDLDEFYTSLLADLAQYEKQERIELFRIK</sequence>
<dbReference type="KEGG" id="ess:ATZ33_13715"/>
<dbReference type="CDD" id="cd00377">
    <property type="entry name" value="ICL_PEPM"/>
    <property type="match status" value="1"/>
</dbReference>
<dbReference type="InterPro" id="IPR015813">
    <property type="entry name" value="Pyrv/PenolPyrv_kinase-like_dom"/>
</dbReference>
<dbReference type="Gene3D" id="3.20.20.60">
    <property type="entry name" value="Phosphoenolpyruvate-binding domains"/>
    <property type="match status" value="1"/>
</dbReference>
<dbReference type="Proteomes" id="UP000065511">
    <property type="component" value="Chromosome"/>
</dbReference>
<dbReference type="RefSeq" id="WP_071878845.1">
    <property type="nucleotide sequence ID" value="NZ_JXLC01000026.1"/>
</dbReference>
<name>A0A0S3KDX5_9ENTE</name>
<dbReference type="Pfam" id="PF13714">
    <property type="entry name" value="PEP_mutase"/>
    <property type="match status" value="1"/>
</dbReference>
<dbReference type="EMBL" id="CP013614">
    <property type="protein sequence ID" value="ALS02404.1"/>
    <property type="molecule type" value="Genomic_DNA"/>
</dbReference>
<reference evidence="1 3" key="2">
    <citation type="submission" date="2015-12" db="EMBL/GenBank/DDBJ databases">
        <authorList>
            <person name="Lauer A."/>
            <person name="Humrighouse B."/>
            <person name="Loparev V."/>
            <person name="Shewmaker P.L."/>
            <person name="Whitney A.M."/>
            <person name="McLaughlin R.W."/>
        </authorList>
    </citation>
    <scope>NUCLEOTIDE SEQUENCE [LARGE SCALE GENOMIC DNA]</scope>
    <source>
        <strain evidence="1 3">LMG 23085</strain>
    </source>
</reference>
<dbReference type="OrthoDB" id="9780430at2"/>
<dbReference type="SUPFAM" id="SSF51621">
    <property type="entry name" value="Phosphoenolpyruvate/pyruvate domain"/>
    <property type="match status" value="1"/>
</dbReference>
<dbReference type="PANTHER" id="PTHR42905:SF16">
    <property type="entry name" value="CARBOXYPHOSPHONOENOLPYRUVATE PHOSPHONOMUTASE-LIKE PROTEIN (AFU_ORTHOLOGUE AFUA_5G07230)"/>
    <property type="match status" value="1"/>
</dbReference>
<proteinExistence type="predicted"/>
<evidence type="ECO:0000313" key="2">
    <source>
        <dbReference type="EMBL" id="OJG88199.1"/>
    </source>
</evidence>
<dbReference type="GO" id="GO:0003824">
    <property type="term" value="F:catalytic activity"/>
    <property type="evidence" value="ECO:0007669"/>
    <property type="project" value="InterPro"/>
</dbReference>
<dbReference type="Proteomes" id="UP000183039">
    <property type="component" value="Unassembled WGS sequence"/>
</dbReference>
<keyword evidence="3" id="KW-1185">Reference proteome</keyword>
<organism evidence="2 4">
    <name type="scientific">Enterococcus silesiacus</name>
    <dbReference type="NCBI Taxonomy" id="332949"/>
    <lineage>
        <taxon>Bacteria</taxon>
        <taxon>Bacillati</taxon>
        <taxon>Bacillota</taxon>
        <taxon>Bacilli</taxon>
        <taxon>Lactobacillales</taxon>
        <taxon>Enterococcaceae</taxon>
        <taxon>Enterococcus</taxon>
    </lineage>
</organism>
<accession>A0A0S3KDX5</accession>
<dbReference type="InterPro" id="IPR039556">
    <property type="entry name" value="ICL/PEPM"/>
</dbReference>
<dbReference type="EMBL" id="JXLC01000026">
    <property type="protein sequence ID" value="OJG88199.1"/>
    <property type="molecule type" value="Genomic_DNA"/>
</dbReference>
<reference evidence="2 4" key="1">
    <citation type="submission" date="2014-12" db="EMBL/GenBank/DDBJ databases">
        <title>Draft genome sequences of 29 type strains of Enterococci.</title>
        <authorList>
            <person name="Zhong Z."/>
            <person name="Sun Z."/>
            <person name="Liu W."/>
            <person name="Zhang W."/>
            <person name="Zhang H."/>
        </authorList>
    </citation>
    <scope>NUCLEOTIDE SEQUENCE [LARGE SCALE GENOMIC DNA]</scope>
    <source>
        <strain evidence="2 4">DSM 22801</strain>
    </source>
</reference>
<dbReference type="InterPro" id="IPR040442">
    <property type="entry name" value="Pyrv_kinase-like_dom_sf"/>
</dbReference>
<dbReference type="AlphaFoldDB" id="A0A0S3KDX5"/>
<dbReference type="PANTHER" id="PTHR42905">
    <property type="entry name" value="PHOSPHOENOLPYRUVATE CARBOXYLASE"/>
    <property type="match status" value="1"/>
</dbReference>
<evidence type="ECO:0008006" key="5">
    <source>
        <dbReference type="Google" id="ProtNLM"/>
    </source>
</evidence>
<evidence type="ECO:0000313" key="1">
    <source>
        <dbReference type="EMBL" id="ALS02404.1"/>
    </source>
</evidence>
<gene>
    <name evidence="1" type="ORF">ATZ33_13715</name>
    <name evidence="2" type="ORF">RV15_GL001858</name>
</gene>
<evidence type="ECO:0000313" key="4">
    <source>
        <dbReference type="Proteomes" id="UP000183039"/>
    </source>
</evidence>